<dbReference type="PIRSF" id="PIRSF000390">
    <property type="entry name" value="PLP_StrS"/>
    <property type="match status" value="1"/>
</dbReference>
<evidence type="ECO:0000256" key="2">
    <source>
        <dbReference type="ARBA" id="ARBA00037999"/>
    </source>
</evidence>
<dbReference type="Proteomes" id="UP000230292">
    <property type="component" value="Unassembled WGS sequence"/>
</dbReference>
<evidence type="ECO:0000256" key="4">
    <source>
        <dbReference type="PIRSR" id="PIRSR000390-2"/>
    </source>
</evidence>
<dbReference type="AlphaFoldDB" id="A0A2M7H3H4"/>
<dbReference type="Gene3D" id="3.90.1150.10">
    <property type="entry name" value="Aspartate Aminotransferase, domain 1"/>
    <property type="match status" value="1"/>
</dbReference>
<dbReference type="PANTHER" id="PTHR30244">
    <property type="entry name" value="TRANSAMINASE"/>
    <property type="match status" value="1"/>
</dbReference>
<dbReference type="GO" id="GO:0030170">
    <property type="term" value="F:pyridoxal phosphate binding"/>
    <property type="evidence" value="ECO:0007669"/>
    <property type="project" value="UniProtKB-ARBA"/>
</dbReference>
<feature type="active site" description="Proton acceptor" evidence="3">
    <location>
        <position position="186"/>
    </location>
</feature>
<dbReference type="InterPro" id="IPR015421">
    <property type="entry name" value="PyrdxlP-dep_Trfase_major"/>
</dbReference>
<accession>A0A2M7H3H4</accession>
<dbReference type="Gene3D" id="3.40.640.10">
    <property type="entry name" value="Type I PLP-dependent aspartate aminotransferase-like (Major domain)"/>
    <property type="match status" value="1"/>
</dbReference>
<dbReference type="InterPro" id="IPR000653">
    <property type="entry name" value="DegT/StrS_aminotransferase"/>
</dbReference>
<evidence type="ECO:0000256" key="3">
    <source>
        <dbReference type="PIRSR" id="PIRSR000390-1"/>
    </source>
</evidence>
<proteinExistence type="inferred from homology"/>
<keyword evidence="1 4" id="KW-0663">Pyridoxal phosphate</keyword>
<dbReference type="Pfam" id="PF01041">
    <property type="entry name" value="DegT_DnrJ_EryC1"/>
    <property type="match status" value="1"/>
</dbReference>
<dbReference type="CDD" id="cd00616">
    <property type="entry name" value="AHBA_syn"/>
    <property type="match status" value="1"/>
</dbReference>
<dbReference type="SUPFAM" id="SSF53383">
    <property type="entry name" value="PLP-dependent transferases"/>
    <property type="match status" value="1"/>
</dbReference>
<dbReference type="InterPro" id="IPR015424">
    <property type="entry name" value="PyrdxlP-dep_Trfase"/>
</dbReference>
<evidence type="ECO:0000313" key="7">
    <source>
        <dbReference type="Proteomes" id="UP000230292"/>
    </source>
</evidence>
<dbReference type="PANTHER" id="PTHR30244:SF36">
    <property type="entry name" value="3-OXO-GLUCOSE-6-PHOSPHATE:GLUTAMATE AMINOTRANSFERASE"/>
    <property type="match status" value="1"/>
</dbReference>
<dbReference type="EMBL" id="PFGC01000041">
    <property type="protein sequence ID" value="PIW36754.1"/>
    <property type="molecule type" value="Genomic_DNA"/>
</dbReference>
<gene>
    <name evidence="6" type="ORF">COW24_03655</name>
</gene>
<dbReference type="FunFam" id="3.40.640.10:FF:000089">
    <property type="entry name" value="Aminotransferase, DegT/DnrJ/EryC1/StrS family"/>
    <property type="match status" value="1"/>
</dbReference>
<sequence length="371" mass="41204">MKVPFVDLQQQYRSIKSEIDPAILAVLDEAHFIMGPEVYAFEDEFSVFSGVEFTTSMGTGTDAPHIALRAMGIGAGDEVITQSNTFIATLEAIIMAGAKPVLVDMTPDTYNMDPDLLEAAITDKTKAIIPVHMYGQPCQMDEINAIAKAHHLFVLEDNAQSVGAKYKGRPTGSLGDAASTSFYPGKNLGAYGDAGAVTTNNEEWTVRMRMMRDHGSSRKYHHDVWGTNSRLDGVQAAVLHVKMKYIDQWNQQRREAGAKYSEKLSGVGGLKLPTTHPDTDHIYHLYVVQTKDETERDALMKQLQDNDIGVAIHYPIPPHLQPGYTNLGYKLGDFPRAESYAKRIISLPIFPEITDEQIDHVVENIKNFYAK</sequence>
<evidence type="ECO:0000256" key="1">
    <source>
        <dbReference type="ARBA" id="ARBA00022898"/>
    </source>
</evidence>
<feature type="modified residue" description="N6-(pyridoxal phosphate)lysine" evidence="4">
    <location>
        <position position="186"/>
    </location>
</feature>
<evidence type="ECO:0000256" key="5">
    <source>
        <dbReference type="RuleBase" id="RU004508"/>
    </source>
</evidence>
<evidence type="ECO:0000313" key="6">
    <source>
        <dbReference type="EMBL" id="PIW36754.1"/>
    </source>
</evidence>
<organism evidence="6 7">
    <name type="scientific">Candidatus Kerfeldbacteria bacterium CG15_BIG_FIL_POST_REV_8_21_14_020_45_12</name>
    <dbReference type="NCBI Taxonomy" id="2014247"/>
    <lineage>
        <taxon>Bacteria</taxon>
        <taxon>Candidatus Kerfeldiibacteriota</taxon>
    </lineage>
</organism>
<dbReference type="InterPro" id="IPR015422">
    <property type="entry name" value="PyrdxlP-dep_Trfase_small"/>
</dbReference>
<name>A0A2M7H3H4_9BACT</name>
<comment type="caution">
    <text evidence="6">The sequence shown here is derived from an EMBL/GenBank/DDBJ whole genome shotgun (WGS) entry which is preliminary data.</text>
</comment>
<evidence type="ECO:0008006" key="8">
    <source>
        <dbReference type="Google" id="ProtNLM"/>
    </source>
</evidence>
<comment type="similarity">
    <text evidence="2 5">Belongs to the DegT/DnrJ/EryC1 family.</text>
</comment>
<dbReference type="GO" id="GO:0000271">
    <property type="term" value="P:polysaccharide biosynthetic process"/>
    <property type="evidence" value="ECO:0007669"/>
    <property type="project" value="TreeGrafter"/>
</dbReference>
<reference evidence="6 7" key="1">
    <citation type="submission" date="2017-09" db="EMBL/GenBank/DDBJ databases">
        <title>Depth-based differentiation of microbial function through sediment-hosted aquifers and enrichment of novel symbionts in the deep terrestrial subsurface.</title>
        <authorList>
            <person name="Probst A.J."/>
            <person name="Ladd B."/>
            <person name="Jarett J.K."/>
            <person name="Geller-Mcgrath D.E."/>
            <person name="Sieber C.M."/>
            <person name="Emerson J.B."/>
            <person name="Anantharaman K."/>
            <person name="Thomas B.C."/>
            <person name="Malmstrom R."/>
            <person name="Stieglmeier M."/>
            <person name="Klingl A."/>
            <person name="Woyke T."/>
            <person name="Ryan C.M."/>
            <person name="Banfield J.F."/>
        </authorList>
    </citation>
    <scope>NUCLEOTIDE SEQUENCE [LARGE SCALE GENOMIC DNA]</scope>
    <source>
        <strain evidence="6">CG15_BIG_FIL_POST_REV_8_21_14_020_45_12</strain>
    </source>
</reference>
<protein>
    <recommendedName>
        <fullName evidence="8">Erythromycin biosynthesis sensory transduction protein eryC1</fullName>
    </recommendedName>
</protein>
<dbReference type="GO" id="GO:0008483">
    <property type="term" value="F:transaminase activity"/>
    <property type="evidence" value="ECO:0007669"/>
    <property type="project" value="TreeGrafter"/>
</dbReference>